<dbReference type="Proteomes" id="UP000217935">
    <property type="component" value="Chromosome"/>
</dbReference>
<protein>
    <recommendedName>
        <fullName evidence="4">Aspartate carbamoyltransferase catalytic subunit</fullName>
    </recommendedName>
</protein>
<gene>
    <name evidence="2" type="ORF">CEW89_11125</name>
</gene>
<dbReference type="RefSeq" id="WP_096805943.1">
    <property type="nucleotide sequence ID" value="NZ_CP022196.1"/>
</dbReference>
<evidence type="ECO:0000313" key="3">
    <source>
        <dbReference type="Proteomes" id="UP000217935"/>
    </source>
</evidence>
<dbReference type="AlphaFoldDB" id="A0A291GD45"/>
<accession>A0A291GD45</accession>
<keyword evidence="3" id="KW-1185">Reference proteome</keyword>
<proteinExistence type="predicted"/>
<dbReference type="STRING" id="1758178.GCA_001550095_03741"/>
<dbReference type="KEGG" id="ceh:CEW89_11125"/>
<keyword evidence="1" id="KW-1133">Transmembrane helix</keyword>
<evidence type="ECO:0008006" key="4">
    <source>
        <dbReference type="Google" id="ProtNLM"/>
    </source>
</evidence>
<evidence type="ECO:0000313" key="2">
    <source>
        <dbReference type="EMBL" id="ATG48068.1"/>
    </source>
</evidence>
<keyword evidence="1" id="KW-0472">Membrane</keyword>
<evidence type="ECO:0000256" key="1">
    <source>
        <dbReference type="SAM" id="Phobius"/>
    </source>
</evidence>
<sequence>MNQPEDIPNGGGRYVWVLSYNGPVEDLNTDLISSASFAEALGLWTPPATEAVEWFDLAAMKDYGFARYLGEASGFDIGEDAARLDALTGVVVMLYSTGLKDKDTRLSPEPPFALIGRYGMPIDLPPVVGIETESAKGQLAQGKPPKSAARISGMVATVVLIFLALFVAAFVWIGG</sequence>
<name>A0A291GD45_9RHOB</name>
<keyword evidence="1" id="KW-0812">Transmembrane</keyword>
<dbReference type="EMBL" id="CP022196">
    <property type="protein sequence ID" value="ATG48068.1"/>
    <property type="molecule type" value="Genomic_DNA"/>
</dbReference>
<dbReference type="OrthoDB" id="7875742at2"/>
<reference evidence="2 3" key="1">
    <citation type="submission" date="2017-06" db="EMBL/GenBank/DDBJ databases">
        <title>Celeribacter sp. TSPH2 complete genome sequence.</title>
        <authorList>
            <person name="Woo J.-H."/>
            <person name="Kim H.-S."/>
        </authorList>
    </citation>
    <scope>NUCLEOTIDE SEQUENCE [LARGE SCALE GENOMIC DNA]</scope>
    <source>
        <strain evidence="2 3">TSPH2</strain>
    </source>
</reference>
<organism evidence="2 3">
    <name type="scientific">Celeribacter ethanolicus</name>
    <dbReference type="NCBI Taxonomy" id="1758178"/>
    <lineage>
        <taxon>Bacteria</taxon>
        <taxon>Pseudomonadati</taxon>
        <taxon>Pseudomonadota</taxon>
        <taxon>Alphaproteobacteria</taxon>
        <taxon>Rhodobacterales</taxon>
        <taxon>Roseobacteraceae</taxon>
        <taxon>Celeribacter</taxon>
    </lineage>
</organism>
<feature type="transmembrane region" description="Helical" evidence="1">
    <location>
        <begin position="151"/>
        <end position="173"/>
    </location>
</feature>